<dbReference type="InterPro" id="IPR051407">
    <property type="entry name" value="Bact_OM_lipoprot/Surf_antigen"/>
</dbReference>
<reference evidence="4 5" key="1">
    <citation type="submission" date="2018-08" db="EMBL/GenBank/DDBJ databases">
        <authorList>
            <person name="Khan S.A."/>
            <person name="Jeon C.O."/>
            <person name="Chun B.H."/>
            <person name="Jeong S.E."/>
        </authorList>
    </citation>
    <scope>NUCLEOTIDE SEQUENCE [LARGE SCALE GENOMIC DNA]</scope>
    <source>
        <strain evidence="4 5">S-16</strain>
    </source>
</reference>
<feature type="region of interest" description="Disordered" evidence="3">
    <location>
        <begin position="148"/>
        <end position="175"/>
    </location>
</feature>
<gene>
    <name evidence="4" type="ORF">DZC73_10790</name>
</gene>
<dbReference type="OrthoDB" id="8909257at2"/>
<accession>A0A3N7HSN8</accession>
<keyword evidence="2" id="KW-0472">Membrane</keyword>
<evidence type="ECO:0000256" key="3">
    <source>
        <dbReference type="SAM" id="MobiDB-lite"/>
    </source>
</evidence>
<dbReference type="AlphaFoldDB" id="A0A3N7HSN8"/>
<comment type="caution">
    <text evidence="4">The sequence shown here is derived from an EMBL/GenBank/DDBJ whole genome shotgun (WGS) entry which is preliminary data.</text>
</comment>
<name>A0A3N7HSN8_9BURK</name>
<comment type="subcellular location">
    <subcellularLocation>
        <location evidence="1">Membrane</location>
    </subcellularLocation>
</comment>
<sequence>MAAQALEYGTVVSSTPVIGQSSVPQRECYDEQVAVQQRSGGGGGAVVGALLGGLVGNSVGAGMGRAAATAVGVVAGAAIGDRAEANSQPPAVQNVQRCRTVHSVQENIIGYDVVYDYNGARRTARLQQNPGGPGTQIALDVNVAPSGAARPYRQGRPVPSNAGQPVGEPVDDQPQTYYEERRPVAYPQTVYYQPAPVYYTPYPAVVAAPTIWIGGSWGVRRRHW</sequence>
<protein>
    <submittedName>
        <fullName evidence="4">Glycine zipper 2TM domain-containing protein</fullName>
    </submittedName>
</protein>
<dbReference type="EMBL" id="QUSW01000002">
    <property type="protein sequence ID" value="RQP25307.1"/>
    <property type="molecule type" value="Genomic_DNA"/>
</dbReference>
<evidence type="ECO:0000313" key="4">
    <source>
        <dbReference type="EMBL" id="RQP25307.1"/>
    </source>
</evidence>
<proteinExistence type="predicted"/>
<organism evidence="4 5">
    <name type="scientific">Piscinibacter terrae</name>
    <dbReference type="NCBI Taxonomy" id="2496871"/>
    <lineage>
        <taxon>Bacteria</taxon>
        <taxon>Pseudomonadati</taxon>
        <taxon>Pseudomonadota</taxon>
        <taxon>Betaproteobacteria</taxon>
        <taxon>Burkholderiales</taxon>
        <taxon>Sphaerotilaceae</taxon>
        <taxon>Piscinibacter</taxon>
    </lineage>
</organism>
<dbReference type="PANTHER" id="PTHR35603:SF2">
    <property type="entry name" value="OUTER MEMBRANE LIPOPROTEIN"/>
    <property type="match status" value="1"/>
</dbReference>
<reference evidence="4 5" key="2">
    <citation type="submission" date="2018-12" db="EMBL/GenBank/DDBJ databases">
        <title>Rhizobacter gummiphilus sp. nov., a rubber-degrading bacterium isolated from the soil of a botanical garden in Japan.</title>
        <authorList>
            <person name="Shunsuke S.S."/>
        </authorList>
    </citation>
    <scope>NUCLEOTIDE SEQUENCE [LARGE SCALE GENOMIC DNA]</scope>
    <source>
        <strain evidence="4 5">S-16</strain>
    </source>
</reference>
<dbReference type="Proteomes" id="UP000267464">
    <property type="component" value="Unassembled WGS sequence"/>
</dbReference>
<evidence type="ECO:0000313" key="5">
    <source>
        <dbReference type="Proteomes" id="UP000267464"/>
    </source>
</evidence>
<evidence type="ECO:0000256" key="2">
    <source>
        <dbReference type="ARBA" id="ARBA00023136"/>
    </source>
</evidence>
<keyword evidence="5" id="KW-1185">Reference proteome</keyword>
<evidence type="ECO:0000256" key="1">
    <source>
        <dbReference type="ARBA" id="ARBA00004370"/>
    </source>
</evidence>
<dbReference type="PANTHER" id="PTHR35603">
    <property type="match status" value="1"/>
</dbReference>
<dbReference type="GO" id="GO:0016020">
    <property type="term" value="C:membrane"/>
    <property type="evidence" value="ECO:0007669"/>
    <property type="project" value="UniProtKB-SubCell"/>
</dbReference>